<dbReference type="PANTHER" id="PTHR43221:SF2">
    <property type="entry name" value="PROTEASE HTPX HOMOLOG"/>
    <property type="match status" value="1"/>
</dbReference>
<dbReference type="GO" id="GO:0006508">
    <property type="term" value="P:proteolysis"/>
    <property type="evidence" value="ECO:0007669"/>
    <property type="project" value="UniProtKB-KW"/>
</dbReference>
<dbReference type="PANTHER" id="PTHR43221">
    <property type="entry name" value="PROTEASE HTPX"/>
    <property type="match status" value="1"/>
</dbReference>
<evidence type="ECO:0000313" key="13">
    <source>
        <dbReference type="EMBL" id="AKV67230.1"/>
    </source>
</evidence>
<dbReference type="EMBL" id="CP011339">
    <property type="protein sequence ID" value="AKV67230.1"/>
    <property type="molecule type" value="Genomic_DNA"/>
</dbReference>
<comment type="cofactor">
    <cofactor evidence="11">
        <name>Zn(2+)</name>
        <dbReference type="ChEBI" id="CHEBI:29105"/>
    </cofactor>
    <text evidence="11">Binds 1 zinc ion per subunit.</text>
</comment>
<evidence type="ECO:0000256" key="5">
    <source>
        <dbReference type="ARBA" id="ARBA00022723"/>
    </source>
</evidence>
<dbReference type="Gene3D" id="3.30.2010.10">
    <property type="entry name" value="Metalloproteases ('zincins'), catalytic domain"/>
    <property type="match status" value="1"/>
</dbReference>
<evidence type="ECO:0000256" key="3">
    <source>
        <dbReference type="ARBA" id="ARBA00022670"/>
    </source>
</evidence>
<evidence type="ECO:0000256" key="11">
    <source>
        <dbReference type="HAMAP-Rule" id="MF_00188"/>
    </source>
</evidence>
<keyword evidence="7 11" id="KW-0862">Zinc</keyword>
<evidence type="ECO:0000256" key="9">
    <source>
        <dbReference type="ARBA" id="ARBA00023049"/>
    </source>
</evidence>
<reference evidence="13 14" key="1">
    <citation type="journal article" date="2016" name="Stand. Genomic Sci.">
        <title>Complete genome sequence and genomic characterization of Microcystis panniformis FACHB 1757 by third-generation sequencing.</title>
        <authorList>
            <person name="Zhang J.Y."/>
            <person name="Guan R."/>
            <person name="Zhang H.J."/>
            <person name="Li H."/>
            <person name="Xiao P."/>
            <person name="Yu G.L."/>
            <person name="Du L."/>
            <person name="Cao D.M."/>
            <person name="Zhu B.C."/>
            <person name="Li R.H."/>
            <person name="Lu Z.H."/>
        </authorList>
    </citation>
    <scope>NUCLEOTIDE SEQUENCE [LARGE SCALE GENOMIC DNA]</scope>
    <source>
        <strain evidence="13 14">FACHB-1757</strain>
    </source>
</reference>
<dbReference type="KEGG" id="mpk:VL20_2116"/>
<dbReference type="EC" id="3.4.24.-" evidence="11"/>
<evidence type="ECO:0000313" key="14">
    <source>
        <dbReference type="Proteomes" id="UP000068167"/>
    </source>
</evidence>
<accession>A0A0K1RZK2</accession>
<comment type="similarity">
    <text evidence="1 11">Belongs to the peptidase M48B family.</text>
</comment>
<evidence type="ECO:0000256" key="8">
    <source>
        <dbReference type="ARBA" id="ARBA00022989"/>
    </source>
</evidence>
<evidence type="ECO:0000256" key="10">
    <source>
        <dbReference type="ARBA" id="ARBA00023136"/>
    </source>
</evidence>
<keyword evidence="10 11" id="KW-0472">Membrane</keyword>
<dbReference type="Pfam" id="PF13531">
    <property type="entry name" value="SBP_bac_11"/>
    <property type="match status" value="1"/>
</dbReference>
<dbReference type="SUPFAM" id="SSF53850">
    <property type="entry name" value="Periplasmic binding protein-like II"/>
    <property type="match status" value="1"/>
</dbReference>
<keyword evidence="5 11" id="KW-0479">Metal-binding</keyword>
<evidence type="ECO:0000256" key="2">
    <source>
        <dbReference type="ARBA" id="ARBA00022475"/>
    </source>
</evidence>
<dbReference type="InterPro" id="IPR022919">
    <property type="entry name" value="Pept_M48_protease_HtpX"/>
</dbReference>
<name>A0A0K1RZK2_9CHRO</name>
<evidence type="ECO:0000256" key="6">
    <source>
        <dbReference type="ARBA" id="ARBA00022801"/>
    </source>
</evidence>
<keyword evidence="4 11" id="KW-0812">Transmembrane</keyword>
<evidence type="ECO:0000256" key="7">
    <source>
        <dbReference type="ARBA" id="ARBA00022833"/>
    </source>
</evidence>
<feature type="domain" description="Peptidase M48" evidence="12">
    <location>
        <begin position="65"/>
        <end position="279"/>
    </location>
</feature>
<dbReference type="InterPro" id="IPR050083">
    <property type="entry name" value="HtpX_protease"/>
</dbReference>
<dbReference type="AlphaFoldDB" id="A0A0K1RZK2"/>
<dbReference type="PATRIC" id="fig|1638788.3.peg.2130"/>
<keyword evidence="6 11" id="KW-0378">Hydrolase</keyword>
<feature type="binding site" evidence="11">
    <location>
        <position position="135"/>
    </location>
    <ligand>
        <name>Zn(2+)</name>
        <dbReference type="ChEBI" id="CHEBI:29105"/>
        <note>catalytic</note>
    </ligand>
</feature>
<sequence>MNFLKTVALLALLSSILVLTAYLLIGGIIGAVIGLIVAAVINFSLWFYSDQVVLAAFDVRPANSQEEAILKPIVEVLCYRANLPEPKLYIIPTSSPNAFATGRNPQRGVVCITEGLMKLLPEDELEAVIAHELSHIKHGDALTATVAVTISVAISLLTETGMTGMFAMFNYRNANPIRLAALFPTLLLAPLTATLTQLAISRTREYAADAGSASLTGNPRALANALEKLENNSQQQSISTEENPALAPLLIINPFKGKLVNRLFATHPPTNNRIQELLAMQPGLLTPPTRRNSPQSKRRRAIISDAIALIAFALAYAPLPGVQQNLTIVSGTELQEPLAVLEPQFEASHPNINLELKFQGSQDIVNNYIDQKHDFTPTILIPANGEILEELRDRLAVQGESNPFYDTPQPIVKTFLVGIAWPERGKVIFPGRRFQWQSVERAMQKRNWTAIGGQSTWGSFDFVMTDPSRSNSGQLTLSLWSQSNLGGSPLAGTNLNGPGIQSLFALIKRSVYQPPLSSDILLREFIARGSNDADVATTYESIALYRWSQAQTTQEKPYQIYYLDPTIETVATAAIARRDVNEGQAKAAREFVAFLRQPSQQEVFVRYGFRPVISGINLESVSNSPWNQNIPGVQVNPSVQFSQPPDAQLRKEIQRLWQRVN</sequence>
<protein>
    <recommendedName>
        <fullName evidence="11">Protease HtpX homolog</fullName>
        <ecNumber evidence="11">3.4.24.-</ecNumber>
    </recommendedName>
</protein>
<feature type="binding site" evidence="11">
    <location>
        <position position="131"/>
    </location>
    <ligand>
        <name>Zn(2+)</name>
        <dbReference type="ChEBI" id="CHEBI:29105"/>
        <note>catalytic</note>
    </ligand>
</feature>
<dbReference type="RefSeq" id="WP_052276256.1">
    <property type="nucleotide sequence ID" value="NZ_CP011339.1"/>
</dbReference>
<comment type="subcellular location">
    <subcellularLocation>
        <location evidence="11">Cell membrane</location>
        <topology evidence="11">Multi-pass membrane protein</topology>
    </subcellularLocation>
</comment>
<keyword evidence="14" id="KW-1185">Reference proteome</keyword>
<evidence type="ECO:0000256" key="4">
    <source>
        <dbReference type="ARBA" id="ARBA00022692"/>
    </source>
</evidence>
<dbReference type="Proteomes" id="UP000068167">
    <property type="component" value="Chromosome"/>
</dbReference>
<feature type="transmembrane region" description="Helical" evidence="11">
    <location>
        <begin position="177"/>
        <end position="200"/>
    </location>
</feature>
<evidence type="ECO:0000259" key="12">
    <source>
        <dbReference type="Pfam" id="PF01435"/>
    </source>
</evidence>
<keyword evidence="8 11" id="KW-1133">Transmembrane helix</keyword>
<dbReference type="Pfam" id="PF01435">
    <property type="entry name" value="Peptidase_M48"/>
    <property type="match status" value="1"/>
</dbReference>
<keyword evidence="2 11" id="KW-1003">Cell membrane</keyword>
<dbReference type="GO" id="GO:0004222">
    <property type="term" value="F:metalloendopeptidase activity"/>
    <property type="evidence" value="ECO:0007669"/>
    <property type="project" value="UniProtKB-UniRule"/>
</dbReference>
<organism evidence="13 14">
    <name type="scientific">Microcystis panniformis FACHB-1757</name>
    <dbReference type="NCBI Taxonomy" id="1638788"/>
    <lineage>
        <taxon>Bacteria</taxon>
        <taxon>Bacillati</taxon>
        <taxon>Cyanobacteriota</taxon>
        <taxon>Cyanophyceae</taxon>
        <taxon>Oscillatoriophycideae</taxon>
        <taxon>Chroococcales</taxon>
        <taxon>Microcystaceae</taxon>
        <taxon>Microcystis</taxon>
    </lineage>
</organism>
<gene>
    <name evidence="11" type="primary">htpX</name>
    <name evidence="13" type="ORF">VL20_2116</name>
</gene>
<dbReference type="GO" id="GO:0005886">
    <property type="term" value="C:plasma membrane"/>
    <property type="evidence" value="ECO:0007669"/>
    <property type="project" value="UniProtKB-SubCell"/>
</dbReference>
<keyword evidence="3 11" id="KW-0645">Protease</keyword>
<dbReference type="GO" id="GO:0008270">
    <property type="term" value="F:zinc ion binding"/>
    <property type="evidence" value="ECO:0007669"/>
    <property type="project" value="UniProtKB-UniRule"/>
</dbReference>
<feature type="transmembrane region" description="Helical" evidence="11">
    <location>
        <begin position="141"/>
        <end position="157"/>
    </location>
</feature>
<dbReference type="InterPro" id="IPR001915">
    <property type="entry name" value="Peptidase_M48"/>
</dbReference>
<dbReference type="Gene3D" id="3.40.190.10">
    <property type="entry name" value="Periplasmic binding protein-like II"/>
    <property type="match status" value="2"/>
</dbReference>
<keyword evidence="9 11" id="KW-0482">Metalloprotease</keyword>
<proteinExistence type="inferred from homology"/>
<evidence type="ECO:0000256" key="1">
    <source>
        <dbReference type="ARBA" id="ARBA00009779"/>
    </source>
</evidence>
<dbReference type="HAMAP" id="MF_00188">
    <property type="entry name" value="Pept_M48_protease_HtpX"/>
    <property type="match status" value="1"/>
</dbReference>
<feature type="active site" evidence="11">
    <location>
        <position position="132"/>
    </location>
</feature>
<feature type="binding site" evidence="11">
    <location>
        <position position="205"/>
    </location>
    <ligand>
        <name>Zn(2+)</name>
        <dbReference type="ChEBI" id="CHEBI:29105"/>
        <note>catalytic</note>
    </ligand>
</feature>
<feature type="transmembrane region" description="Helical" evidence="11">
    <location>
        <begin position="7"/>
        <end position="25"/>
    </location>
</feature>